<evidence type="ECO:0000259" key="2">
    <source>
        <dbReference type="PROSITE" id="PS50940"/>
    </source>
</evidence>
<dbReference type="Proteomes" id="UP000276133">
    <property type="component" value="Unassembled WGS sequence"/>
</dbReference>
<feature type="region of interest" description="Disordered" evidence="1">
    <location>
        <begin position="1"/>
        <end position="24"/>
    </location>
</feature>
<gene>
    <name evidence="3" type="ORF">BpHYR1_036669</name>
</gene>
<dbReference type="OrthoDB" id="8179045at2759"/>
<protein>
    <recommendedName>
        <fullName evidence="2">Chitin-binding type-2 domain-containing protein</fullName>
    </recommendedName>
</protein>
<proteinExistence type="predicted"/>
<dbReference type="Pfam" id="PF01607">
    <property type="entry name" value="CBM_14"/>
    <property type="match status" value="2"/>
</dbReference>
<name>A0A3M7P3T0_BRAPC</name>
<evidence type="ECO:0000313" key="3">
    <source>
        <dbReference type="EMBL" id="RMZ93736.1"/>
    </source>
</evidence>
<evidence type="ECO:0000313" key="4">
    <source>
        <dbReference type="Proteomes" id="UP000276133"/>
    </source>
</evidence>
<dbReference type="SUPFAM" id="SSF57625">
    <property type="entry name" value="Invertebrate chitin-binding proteins"/>
    <property type="match status" value="2"/>
</dbReference>
<reference evidence="3 4" key="1">
    <citation type="journal article" date="2018" name="Sci. Rep.">
        <title>Genomic signatures of local adaptation to the degree of environmental predictability in rotifers.</title>
        <authorList>
            <person name="Franch-Gras L."/>
            <person name="Hahn C."/>
            <person name="Garcia-Roger E.M."/>
            <person name="Carmona M.J."/>
            <person name="Serra M."/>
            <person name="Gomez A."/>
        </authorList>
    </citation>
    <scope>NUCLEOTIDE SEQUENCE [LARGE SCALE GENOMIC DNA]</scope>
    <source>
        <strain evidence="3">HYR1</strain>
    </source>
</reference>
<evidence type="ECO:0000256" key="1">
    <source>
        <dbReference type="SAM" id="MobiDB-lite"/>
    </source>
</evidence>
<organism evidence="3 4">
    <name type="scientific">Brachionus plicatilis</name>
    <name type="common">Marine rotifer</name>
    <name type="synonym">Brachionus muelleri</name>
    <dbReference type="NCBI Taxonomy" id="10195"/>
    <lineage>
        <taxon>Eukaryota</taxon>
        <taxon>Metazoa</taxon>
        <taxon>Spiralia</taxon>
        <taxon>Gnathifera</taxon>
        <taxon>Rotifera</taxon>
        <taxon>Eurotatoria</taxon>
        <taxon>Monogononta</taxon>
        <taxon>Pseudotrocha</taxon>
        <taxon>Ploima</taxon>
        <taxon>Brachionidae</taxon>
        <taxon>Brachionus</taxon>
    </lineage>
</organism>
<comment type="caution">
    <text evidence="3">The sequence shown here is derived from an EMBL/GenBank/DDBJ whole genome shotgun (WGS) entry which is preliminary data.</text>
</comment>
<feature type="domain" description="Chitin-binding type-2" evidence="2">
    <location>
        <begin position="119"/>
        <end position="171"/>
    </location>
</feature>
<dbReference type="GO" id="GO:0008061">
    <property type="term" value="F:chitin binding"/>
    <property type="evidence" value="ECO:0007669"/>
    <property type="project" value="InterPro"/>
</dbReference>
<dbReference type="GO" id="GO:0005576">
    <property type="term" value="C:extracellular region"/>
    <property type="evidence" value="ECO:0007669"/>
    <property type="project" value="InterPro"/>
</dbReference>
<accession>A0A3M7P3T0</accession>
<keyword evidence="4" id="KW-1185">Reference proteome</keyword>
<dbReference type="AlphaFoldDB" id="A0A3M7P3T0"/>
<dbReference type="PROSITE" id="PS50940">
    <property type="entry name" value="CHIT_BIND_II"/>
    <property type="match status" value="2"/>
</dbReference>
<dbReference type="InterPro" id="IPR036508">
    <property type="entry name" value="Chitin-bd_dom_sf"/>
</dbReference>
<feature type="domain" description="Chitin-binding type-2" evidence="2">
    <location>
        <begin position="32"/>
        <end position="93"/>
    </location>
</feature>
<sequence>MRPTIRPTIRPTMRPTSRSKTSLTTPIRKTQKDICIFGNGYYPDTDSGCRYYYVCFNQGTSNPKAYRYACPRGKIFDIKSKGCYASNMVVCTSRKDQREFTDSTSTSITSTTTTSLAISSLCTNGNGYYVRKGTNCREYYYCAFVNTDFERIYNYSCKDNYKFNPDIRRCDMVECFSD</sequence>
<dbReference type="Gene3D" id="2.170.140.10">
    <property type="entry name" value="Chitin binding domain"/>
    <property type="match status" value="2"/>
</dbReference>
<dbReference type="SMART" id="SM00494">
    <property type="entry name" value="ChtBD2"/>
    <property type="match status" value="2"/>
</dbReference>
<feature type="compositionally biased region" description="Polar residues" evidence="1">
    <location>
        <begin position="14"/>
        <end position="24"/>
    </location>
</feature>
<dbReference type="InterPro" id="IPR002557">
    <property type="entry name" value="Chitin-bd_dom"/>
</dbReference>
<dbReference type="EMBL" id="REGN01013585">
    <property type="protein sequence ID" value="RMZ93736.1"/>
    <property type="molecule type" value="Genomic_DNA"/>
</dbReference>